<organism evidence="1 2">
    <name type="scientific">Thiogranum longum</name>
    <dbReference type="NCBI Taxonomy" id="1537524"/>
    <lineage>
        <taxon>Bacteria</taxon>
        <taxon>Pseudomonadati</taxon>
        <taxon>Pseudomonadota</taxon>
        <taxon>Gammaproteobacteria</taxon>
        <taxon>Chromatiales</taxon>
        <taxon>Ectothiorhodospiraceae</taxon>
        <taxon>Thiogranum</taxon>
    </lineage>
</organism>
<keyword evidence="2" id="KW-1185">Reference proteome</keyword>
<reference evidence="1 2" key="1">
    <citation type="submission" date="2019-03" db="EMBL/GenBank/DDBJ databases">
        <title>Genomic Encyclopedia of Type Strains, Phase IV (KMG-IV): sequencing the most valuable type-strain genomes for metagenomic binning, comparative biology and taxonomic classification.</title>
        <authorList>
            <person name="Goeker M."/>
        </authorList>
    </citation>
    <scope>NUCLEOTIDE SEQUENCE [LARGE SCALE GENOMIC DNA]</scope>
    <source>
        <strain evidence="1 2">DSM 19610</strain>
    </source>
</reference>
<evidence type="ECO:0000313" key="1">
    <source>
        <dbReference type="EMBL" id="TCK18760.1"/>
    </source>
</evidence>
<accession>A0A4R1HEY5</accession>
<sequence>MVKPQILSVVESPAHPNFSALYRRLGFEEAKLNSQRKAIGQLKKSKPAFLVAEFNYGYANNYAGVNVSNLDTLLASLRRYSPETRVIVLVEKAELQYVDKLAALFPLYRTLVLPVSSQQMTEVLGGEDTS</sequence>
<dbReference type="RefSeq" id="WP_132972844.1">
    <property type="nucleotide sequence ID" value="NZ_SMFX01000001.1"/>
</dbReference>
<dbReference type="EMBL" id="SMFX01000001">
    <property type="protein sequence ID" value="TCK18760.1"/>
    <property type="molecule type" value="Genomic_DNA"/>
</dbReference>
<comment type="caution">
    <text evidence="1">The sequence shown here is derived from an EMBL/GenBank/DDBJ whole genome shotgun (WGS) entry which is preliminary data.</text>
</comment>
<dbReference type="AlphaFoldDB" id="A0A4R1HEY5"/>
<evidence type="ECO:0000313" key="2">
    <source>
        <dbReference type="Proteomes" id="UP000295707"/>
    </source>
</evidence>
<name>A0A4R1HEY5_9GAMM</name>
<dbReference type="OrthoDB" id="8561786at2"/>
<dbReference type="Proteomes" id="UP000295707">
    <property type="component" value="Unassembled WGS sequence"/>
</dbReference>
<protein>
    <submittedName>
        <fullName evidence="1">Uncharacterized protein</fullName>
    </submittedName>
</protein>
<proteinExistence type="predicted"/>
<gene>
    <name evidence="1" type="ORF">DFR30_2044</name>
</gene>